<gene>
    <name evidence="4" type="primary">yodC_2</name>
    <name evidence="4" type="ORF">SK3146_06811</name>
</gene>
<proteinExistence type="inferred from homology"/>
<accession>A0ABY4S2U1</accession>
<dbReference type="Gene3D" id="3.40.109.10">
    <property type="entry name" value="NADH Oxidase"/>
    <property type="match status" value="1"/>
</dbReference>
<evidence type="ECO:0000256" key="2">
    <source>
        <dbReference type="ARBA" id="ARBA00023002"/>
    </source>
</evidence>
<sequence>MSTSTQIGASSPLFTDVVRERRSVRHYDPSVRLTHEQIKELLQEAALAPSSSNVQPWRFLVIETEELKAKLLPIAFNQSQVTEAAAVIAVLGDTEGYKKADEVYGEAARRGFMPEDRAQSFAERTISMYGALPKEILHKIIHTDGGIVSQQLMLVARAHGYDTVPMGGYDAVKLKEAFGISDRYIPIMLIALGKAAEPGHPTTRLPIDDITFFNEMPAND</sequence>
<dbReference type="EMBL" id="CP027059">
    <property type="protein sequence ID" value="UQZ87509.1"/>
    <property type="molecule type" value="Genomic_DNA"/>
</dbReference>
<dbReference type="Pfam" id="PF00881">
    <property type="entry name" value="Nitroreductase"/>
    <property type="match status" value="1"/>
</dbReference>
<keyword evidence="5" id="KW-1185">Reference proteome</keyword>
<keyword evidence="2 4" id="KW-0560">Oxidoreductase</keyword>
<evidence type="ECO:0000313" key="5">
    <source>
        <dbReference type="Proteomes" id="UP001057134"/>
    </source>
</evidence>
<protein>
    <submittedName>
        <fullName evidence="4">NAD(P)H nitroreductase YodC</fullName>
        <ecNumber evidence="4">1.-.-.-</ecNumber>
    </submittedName>
</protein>
<reference evidence="4" key="2">
    <citation type="journal article" date="2021" name="J Anim Sci Technol">
        <title>Complete genome sequence of Paenibacillus konkukensis sp. nov. SK3146 as a potential probiotic strain.</title>
        <authorList>
            <person name="Jung H.I."/>
            <person name="Park S."/>
            <person name="Niu K.M."/>
            <person name="Lee S.W."/>
            <person name="Kothari D."/>
            <person name="Yi K.J."/>
            <person name="Kim S.K."/>
        </authorList>
    </citation>
    <scope>NUCLEOTIDE SEQUENCE</scope>
    <source>
        <strain evidence="4">SK3146</strain>
    </source>
</reference>
<dbReference type="PANTHER" id="PTHR43673">
    <property type="entry name" value="NAD(P)H NITROREDUCTASE YDGI-RELATED"/>
    <property type="match status" value="1"/>
</dbReference>
<evidence type="ECO:0000259" key="3">
    <source>
        <dbReference type="Pfam" id="PF00881"/>
    </source>
</evidence>
<dbReference type="Proteomes" id="UP001057134">
    <property type="component" value="Chromosome"/>
</dbReference>
<name>A0ABY4S2U1_9BACL</name>
<dbReference type="EC" id="1.-.-.-" evidence="4"/>
<comment type="similarity">
    <text evidence="1">Belongs to the nitroreductase family.</text>
</comment>
<feature type="domain" description="Nitroreductase" evidence="3">
    <location>
        <begin position="18"/>
        <end position="194"/>
    </location>
</feature>
<dbReference type="GO" id="GO:0016491">
    <property type="term" value="F:oxidoreductase activity"/>
    <property type="evidence" value="ECO:0007669"/>
    <property type="project" value="UniProtKB-KW"/>
</dbReference>
<dbReference type="InterPro" id="IPR000415">
    <property type="entry name" value="Nitroreductase-like"/>
</dbReference>
<reference evidence="4" key="1">
    <citation type="submission" date="2018-02" db="EMBL/GenBank/DDBJ databases">
        <authorList>
            <person name="Kim S.-K."/>
            <person name="Jung H.-I."/>
            <person name="Lee S.-W."/>
        </authorList>
    </citation>
    <scope>NUCLEOTIDE SEQUENCE</scope>
    <source>
        <strain evidence="4">SK3146</strain>
    </source>
</reference>
<dbReference type="RefSeq" id="WP_249862966.1">
    <property type="nucleotide sequence ID" value="NZ_CP027059.1"/>
</dbReference>
<evidence type="ECO:0000313" key="4">
    <source>
        <dbReference type="EMBL" id="UQZ87509.1"/>
    </source>
</evidence>
<dbReference type="InterPro" id="IPR029479">
    <property type="entry name" value="Nitroreductase"/>
</dbReference>
<dbReference type="SUPFAM" id="SSF55469">
    <property type="entry name" value="FMN-dependent nitroreductase-like"/>
    <property type="match status" value="1"/>
</dbReference>
<dbReference type="CDD" id="cd02137">
    <property type="entry name" value="MhqN-like"/>
    <property type="match status" value="1"/>
</dbReference>
<dbReference type="PANTHER" id="PTHR43673:SF10">
    <property type="entry name" value="NADH DEHYDROGENASE_NAD(P)H NITROREDUCTASE XCC3605-RELATED"/>
    <property type="match status" value="1"/>
</dbReference>
<organism evidence="4 5">
    <name type="scientific">Paenibacillus konkukensis</name>
    <dbReference type="NCBI Taxonomy" id="2020716"/>
    <lineage>
        <taxon>Bacteria</taxon>
        <taxon>Bacillati</taxon>
        <taxon>Bacillota</taxon>
        <taxon>Bacilli</taxon>
        <taxon>Bacillales</taxon>
        <taxon>Paenibacillaceae</taxon>
        <taxon>Paenibacillus</taxon>
    </lineage>
</organism>
<evidence type="ECO:0000256" key="1">
    <source>
        <dbReference type="ARBA" id="ARBA00007118"/>
    </source>
</evidence>